<evidence type="ECO:0000256" key="3">
    <source>
        <dbReference type="ARBA" id="ARBA00022737"/>
    </source>
</evidence>
<dbReference type="PROSITE" id="PS50804">
    <property type="entry name" value="SCAN_BOX"/>
    <property type="match status" value="1"/>
</dbReference>
<dbReference type="Pfam" id="PF12874">
    <property type="entry name" value="zf-met"/>
    <property type="match status" value="1"/>
</dbReference>
<protein>
    <submittedName>
        <fullName evidence="13">Zinc finger and SCAN domain-containing protein 5C-like</fullName>
    </submittedName>
</protein>
<gene>
    <name evidence="13" type="primary">LOC102541433</name>
</gene>
<evidence type="ECO:0000256" key="7">
    <source>
        <dbReference type="PROSITE-ProRule" id="PRU00042"/>
    </source>
</evidence>
<feature type="domain" description="C2H2-type" evidence="10">
    <location>
        <begin position="391"/>
        <end position="418"/>
    </location>
</feature>
<dbReference type="InterPro" id="IPR038269">
    <property type="entry name" value="SCAN_sf"/>
</dbReference>
<feature type="compositionally biased region" description="Low complexity" evidence="9">
    <location>
        <begin position="218"/>
        <end position="231"/>
    </location>
</feature>
<feature type="region of interest" description="Disordered" evidence="9">
    <location>
        <begin position="1"/>
        <end position="42"/>
    </location>
</feature>
<proteinExistence type="predicted"/>
<feature type="compositionally biased region" description="Basic residues" evidence="9">
    <location>
        <begin position="236"/>
        <end position="254"/>
    </location>
</feature>
<keyword evidence="4 7" id="KW-0863">Zinc-finger</keyword>
<evidence type="ECO:0000256" key="2">
    <source>
        <dbReference type="ARBA" id="ARBA00022723"/>
    </source>
</evidence>
<feature type="region of interest" description="Disordered" evidence="9">
    <location>
        <begin position="210"/>
        <end position="303"/>
    </location>
</feature>
<dbReference type="GO" id="GO:0010468">
    <property type="term" value="P:regulation of gene expression"/>
    <property type="evidence" value="ECO:0007669"/>
    <property type="project" value="TreeGrafter"/>
</dbReference>
<dbReference type="PANTHER" id="PTHR16515">
    <property type="entry name" value="PR DOMAIN ZINC FINGER PROTEIN"/>
    <property type="match status" value="1"/>
</dbReference>
<dbReference type="SMART" id="SM00355">
    <property type="entry name" value="ZnF_C2H2"/>
    <property type="match status" value="5"/>
</dbReference>
<feature type="compositionally biased region" description="Polar residues" evidence="9">
    <location>
        <begin position="22"/>
        <end position="32"/>
    </location>
</feature>
<evidence type="ECO:0000256" key="8">
    <source>
        <dbReference type="PROSITE-ProRule" id="PRU00187"/>
    </source>
</evidence>
<keyword evidence="3" id="KW-0677">Repeat</keyword>
<evidence type="ECO:0000259" key="10">
    <source>
        <dbReference type="PROSITE" id="PS50157"/>
    </source>
</evidence>
<feature type="domain" description="C2H2-type" evidence="10">
    <location>
        <begin position="419"/>
        <end position="441"/>
    </location>
</feature>
<feature type="domain" description="C2H2-type" evidence="10">
    <location>
        <begin position="307"/>
        <end position="334"/>
    </location>
</feature>
<keyword evidence="6 8" id="KW-0539">Nucleus</keyword>
<reference evidence="13" key="1">
    <citation type="submission" date="2025-08" db="UniProtKB">
        <authorList>
            <consortium name="RefSeq"/>
        </authorList>
    </citation>
    <scope>IDENTIFICATION</scope>
</reference>
<evidence type="ECO:0000256" key="6">
    <source>
        <dbReference type="ARBA" id="ARBA00023242"/>
    </source>
</evidence>
<dbReference type="SUPFAM" id="SSF57667">
    <property type="entry name" value="beta-beta-alpha zinc fingers"/>
    <property type="match status" value="3"/>
</dbReference>
<organism evidence="12 13">
    <name type="scientific">Vicugna pacos</name>
    <name type="common">Alpaca</name>
    <name type="synonym">Lama pacos</name>
    <dbReference type="NCBI Taxonomy" id="30538"/>
    <lineage>
        <taxon>Eukaryota</taxon>
        <taxon>Metazoa</taxon>
        <taxon>Chordata</taxon>
        <taxon>Craniata</taxon>
        <taxon>Vertebrata</taxon>
        <taxon>Euteleostomi</taxon>
        <taxon>Mammalia</taxon>
        <taxon>Eutheria</taxon>
        <taxon>Laurasiatheria</taxon>
        <taxon>Artiodactyla</taxon>
        <taxon>Tylopoda</taxon>
        <taxon>Camelidae</taxon>
        <taxon>Vicugna</taxon>
    </lineage>
</organism>
<evidence type="ECO:0000256" key="9">
    <source>
        <dbReference type="SAM" id="MobiDB-lite"/>
    </source>
</evidence>
<evidence type="ECO:0000313" key="12">
    <source>
        <dbReference type="Proteomes" id="UP001652581"/>
    </source>
</evidence>
<comment type="subcellular location">
    <subcellularLocation>
        <location evidence="1 8">Nucleus</location>
    </subcellularLocation>
</comment>
<dbReference type="Proteomes" id="UP001652581">
    <property type="component" value="Chromosome 9"/>
</dbReference>
<evidence type="ECO:0000259" key="11">
    <source>
        <dbReference type="PROSITE" id="PS50804"/>
    </source>
</evidence>
<evidence type="ECO:0000256" key="1">
    <source>
        <dbReference type="ARBA" id="ARBA00004123"/>
    </source>
</evidence>
<dbReference type="InterPro" id="IPR036236">
    <property type="entry name" value="Znf_C2H2_sf"/>
</dbReference>
<dbReference type="Pfam" id="PF00096">
    <property type="entry name" value="zf-C2H2"/>
    <property type="match status" value="4"/>
</dbReference>
<accession>A0A6J3AWW8</accession>
<dbReference type="PANTHER" id="PTHR16515:SF49">
    <property type="entry name" value="GASTRULA ZINC FINGER PROTEIN XLCGF49.1-LIKE-RELATED"/>
    <property type="match status" value="1"/>
</dbReference>
<dbReference type="GeneID" id="102541433"/>
<dbReference type="InterPro" id="IPR003309">
    <property type="entry name" value="SCAN_dom"/>
</dbReference>
<keyword evidence="5" id="KW-0862">Zinc</keyword>
<evidence type="ECO:0000256" key="4">
    <source>
        <dbReference type="ARBA" id="ARBA00022771"/>
    </source>
</evidence>
<dbReference type="GO" id="GO:0008270">
    <property type="term" value="F:zinc ion binding"/>
    <property type="evidence" value="ECO:0007669"/>
    <property type="project" value="UniProtKB-KW"/>
</dbReference>
<dbReference type="Pfam" id="PF02023">
    <property type="entry name" value="SCAN"/>
    <property type="match status" value="1"/>
</dbReference>
<dbReference type="AlphaFoldDB" id="A0A6J3AWW8"/>
<dbReference type="InParanoid" id="A0A6J3AWW8"/>
<feature type="domain" description="C2H2-type" evidence="10">
    <location>
        <begin position="363"/>
        <end position="390"/>
    </location>
</feature>
<keyword evidence="2" id="KW-0479">Metal-binding</keyword>
<dbReference type="SMART" id="SM00431">
    <property type="entry name" value="SCAN"/>
    <property type="match status" value="1"/>
</dbReference>
<dbReference type="SUPFAM" id="SSF47353">
    <property type="entry name" value="Retrovirus capsid dimerization domain-like"/>
    <property type="match status" value="1"/>
</dbReference>
<dbReference type="PROSITE" id="PS00028">
    <property type="entry name" value="ZINC_FINGER_C2H2_1"/>
    <property type="match status" value="5"/>
</dbReference>
<dbReference type="Gene3D" id="3.30.160.60">
    <property type="entry name" value="Classic Zinc Finger"/>
    <property type="match status" value="5"/>
</dbReference>
<dbReference type="InterPro" id="IPR050331">
    <property type="entry name" value="Zinc_finger"/>
</dbReference>
<sequence>MVEEETFFRGHGKLPDCPGSESPASVPSQGTLTEEPDRDPEKWHVSFRTFSGSEESDPIQDLRRLRELCRLWLRPDLHTKEQIMDKLVLEQFMTCMPLGCQVLARETGVETCRDLEDLLREDRKPKKWTVVHIRGKNFLVRDPEVQMAEAGVSDTDDERELFREPQSPMNGVRPENGQQEEKVLLPETIPGSGDLEGLTPKQNVEKDMVEDRKETGALQPQPELQEGPEGEVSTRSAHRGGPRRSLGRYKRKRANSPTRPDVRQEGAPSVDTAGVSGQLGSRSFRAPSTVGPRSRPEGDAAPARTPYECRVCKKRFQYESQFTLHQRTHTRERPFRCNVCAKGFMQPSDLRVHQRVHTGEKPYCCDLCPKRFTHDSTLRAHKRVHTREKPFQCEHCDKAFSHRGNLNVHRRTHSGLKPYVCPECHGAFRQLGTFKRHQKTHFRMTRQ</sequence>
<evidence type="ECO:0000256" key="5">
    <source>
        <dbReference type="ARBA" id="ARBA00022833"/>
    </source>
</evidence>
<name>A0A6J3AWW8_VICPA</name>
<dbReference type="RefSeq" id="XP_031538008.2">
    <property type="nucleotide sequence ID" value="XM_031682148.2"/>
</dbReference>
<feature type="domain" description="C2H2-type" evidence="10">
    <location>
        <begin position="335"/>
        <end position="362"/>
    </location>
</feature>
<evidence type="ECO:0000313" key="13">
    <source>
        <dbReference type="RefSeq" id="XP_031538008.2"/>
    </source>
</evidence>
<dbReference type="PROSITE" id="PS50157">
    <property type="entry name" value="ZINC_FINGER_C2H2_2"/>
    <property type="match status" value="5"/>
</dbReference>
<dbReference type="Gene3D" id="1.10.4020.10">
    <property type="entry name" value="DNA breaking-rejoining enzymes"/>
    <property type="match status" value="1"/>
</dbReference>
<dbReference type="InterPro" id="IPR013087">
    <property type="entry name" value="Znf_C2H2_type"/>
</dbReference>
<dbReference type="KEGG" id="vpc:102541433"/>
<feature type="domain" description="SCAN box" evidence="11">
    <location>
        <begin position="47"/>
        <end position="124"/>
    </location>
</feature>
<dbReference type="GO" id="GO:0005634">
    <property type="term" value="C:nucleus"/>
    <property type="evidence" value="ECO:0007669"/>
    <property type="project" value="UniProtKB-SubCell"/>
</dbReference>
<keyword evidence="12" id="KW-1185">Reference proteome</keyword>
<feature type="region of interest" description="Disordered" evidence="9">
    <location>
        <begin position="149"/>
        <end position="179"/>
    </location>
</feature>